<feature type="region of interest" description="Disordered" evidence="14">
    <location>
        <begin position="200"/>
        <end position="235"/>
    </location>
</feature>
<dbReference type="CDD" id="cd01388">
    <property type="entry name" value="HMG-box_SoxB"/>
    <property type="match status" value="1"/>
</dbReference>
<dbReference type="FunFam" id="1.10.30.10:FF:000002">
    <property type="entry name" value="transcription factor Sox-2"/>
    <property type="match status" value="1"/>
</dbReference>
<keyword evidence="5" id="KW-0112">Calmodulin-binding</keyword>
<dbReference type="Gene3D" id="1.10.30.10">
    <property type="entry name" value="High mobility group box domain"/>
    <property type="match status" value="1"/>
</dbReference>
<organism evidence="16 17">
    <name type="scientific">Ascaris lumbricoides</name>
    <name type="common">Giant roundworm</name>
    <dbReference type="NCBI Taxonomy" id="6252"/>
    <lineage>
        <taxon>Eukaryota</taxon>
        <taxon>Metazoa</taxon>
        <taxon>Ecdysozoa</taxon>
        <taxon>Nematoda</taxon>
        <taxon>Chromadorea</taxon>
        <taxon>Rhabditida</taxon>
        <taxon>Spirurina</taxon>
        <taxon>Ascaridomorpha</taxon>
        <taxon>Ascaridoidea</taxon>
        <taxon>Ascarididae</taxon>
        <taxon>Ascaris</taxon>
    </lineage>
</organism>
<keyword evidence="9" id="KW-0804">Transcription</keyword>
<evidence type="ECO:0000256" key="3">
    <source>
        <dbReference type="ARBA" id="ARBA00019052"/>
    </source>
</evidence>
<dbReference type="SMART" id="SM00398">
    <property type="entry name" value="HMG"/>
    <property type="match status" value="1"/>
</dbReference>
<dbReference type="InterPro" id="IPR050140">
    <property type="entry name" value="SRY-related_HMG-box_TF-like"/>
</dbReference>
<evidence type="ECO:0000256" key="14">
    <source>
        <dbReference type="SAM" id="MobiDB-lite"/>
    </source>
</evidence>
<feature type="region of interest" description="Disordered" evidence="14">
    <location>
        <begin position="412"/>
        <end position="450"/>
    </location>
</feature>
<comment type="function">
    <text evidence="12">Transcriptional regulator that controls a genetic switch in male development. It is necessary and sufficient for initiating male sex determination by directing the development of supporting cell precursors (pre-Sertoli cells) as Sertoli rather than granulosa cells. Involved in different aspects of gene regulation including promoter activation or repression. Binds to the DNA consensus sequence 5'-[AT]AACAA[AT]-3'. SRY HMG box recognizes DNA by partial intercalation in the minor groove and promotes DNA bending. Also involved in pre-mRNA splicing. In male adult brain involved in the maintenance of motor functions of dopaminergic neurons.</text>
</comment>
<dbReference type="GO" id="GO:0000978">
    <property type="term" value="F:RNA polymerase II cis-regulatory region sequence-specific DNA binding"/>
    <property type="evidence" value="ECO:0007669"/>
    <property type="project" value="TreeGrafter"/>
</dbReference>
<evidence type="ECO:0000256" key="5">
    <source>
        <dbReference type="ARBA" id="ARBA00022860"/>
    </source>
</evidence>
<comment type="subcellular location">
    <subcellularLocation>
        <location evidence="1">Nucleus speckle</location>
    </subcellularLocation>
</comment>
<evidence type="ECO:0000256" key="10">
    <source>
        <dbReference type="ARBA" id="ARBA00023242"/>
    </source>
</evidence>
<feature type="compositionally biased region" description="Low complexity" evidence="14">
    <location>
        <begin position="201"/>
        <end position="210"/>
    </location>
</feature>
<evidence type="ECO:0000256" key="6">
    <source>
        <dbReference type="ARBA" id="ARBA00022928"/>
    </source>
</evidence>
<keyword evidence="4" id="KW-0221">Differentiation</keyword>
<dbReference type="PANTHER" id="PTHR10270">
    <property type="entry name" value="SOX TRANSCRIPTION FACTOR"/>
    <property type="match status" value="1"/>
</dbReference>
<feature type="DNA-binding region" description="HMG box" evidence="13">
    <location>
        <begin position="232"/>
        <end position="300"/>
    </location>
</feature>
<evidence type="ECO:0000256" key="2">
    <source>
        <dbReference type="ARBA" id="ARBA00005998"/>
    </source>
</evidence>
<keyword evidence="6" id="KW-0726">Sexual differentiation</keyword>
<evidence type="ECO:0000256" key="4">
    <source>
        <dbReference type="ARBA" id="ARBA00022782"/>
    </source>
</evidence>
<evidence type="ECO:0000256" key="13">
    <source>
        <dbReference type="PROSITE-ProRule" id="PRU00267"/>
    </source>
</evidence>
<accession>A0A9J2PHR0</accession>
<evidence type="ECO:0000256" key="8">
    <source>
        <dbReference type="ARBA" id="ARBA00023159"/>
    </source>
</evidence>
<dbReference type="PANTHER" id="PTHR10270:SF161">
    <property type="entry name" value="SEX-DETERMINING REGION Y PROTEIN"/>
    <property type="match status" value="1"/>
</dbReference>
<evidence type="ECO:0000313" key="17">
    <source>
        <dbReference type="WBParaSite" id="ALUE_0000954501-mRNA-1"/>
    </source>
</evidence>
<dbReference type="Proteomes" id="UP000036681">
    <property type="component" value="Unplaced"/>
</dbReference>
<dbReference type="Pfam" id="PF00505">
    <property type="entry name" value="HMG_box"/>
    <property type="match status" value="1"/>
</dbReference>
<dbReference type="AlphaFoldDB" id="A0A9J2PHR0"/>
<reference evidence="17" key="1">
    <citation type="submission" date="2023-03" db="UniProtKB">
        <authorList>
            <consortium name="WormBaseParasite"/>
        </authorList>
    </citation>
    <scope>IDENTIFICATION</scope>
</reference>
<dbReference type="GO" id="GO:0007548">
    <property type="term" value="P:sex differentiation"/>
    <property type="evidence" value="ECO:0007669"/>
    <property type="project" value="UniProtKB-KW"/>
</dbReference>
<evidence type="ECO:0000259" key="15">
    <source>
        <dbReference type="PROSITE" id="PS50118"/>
    </source>
</evidence>
<dbReference type="PROSITE" id="PS50118">
    <property type="entry name" value="HMG_BOX_2"/>
    <property type="match status" value="1"/>
</dbReference>
<dbReference type="InterPro" id="IPR009071">
    <property type="entry name" value="HMG_box_dom"/>
</dbReference>
<evidence type="ECO:0000256" key="11">
    <source>
        <dbReference type="ARBA" id="ARBA00032498"/>
    </source>
</evidence>
<feature type="compositionally biased region" description="Basic and acidic residues" evidence="14">
    <location>
        <begin position="223"/>
        <end position="233"/>
    </location>
</feature>
<evidence type="ECO:0000256" key="7">
    <source>
        <dbReference type="ARBA" id="ARBA00023125"/>
    </source>
</evidence>
<keyword evidence="7 13" id="KW-0238">DNA-binding</keyword>
<dbReference type="GO" id="GO:0030182">
    <property type="term" value="P:neuron differentiation"/>
    <property type="evidence" value="ECO:0007669"/>
    <property type="project" value="UniProtKB-ARBA"/>
</dbReference>
<name>A0A9J2PHR0_ASCLU</name>
<evidence type="ECO:0000313" key="16">
    <source>
        <dbReference type="Proteomes" id="UP000036681"/>
    </source>
</evidence>
<dbReference type="InterPro" id="IPR036910">
    <property type="entry name" value="HMG_box_dom_sf"/>
</dbReference>
<dbReference type="GO" id="GO:0001228">
    <property type="term" value="F:DNA-binding transcription activator activity, RNA polymerase II-specific"/>
    <property type="evidence" value="ECO:0007669"/>
    <property type="project" value="TreeGrafter"/>
</dbReference>
<comment type="similarity">
    <text evidence="2">Belongs to the SRY family.</text>
</comment>
<sequence>MGKIIWYYENEVAQGHDGCGMQRHVSFSQKGRRDEGQEGSAYKRPHHVEFCFVVEAQLCSLTLPAPSLVAASNATSNRLSPLVHRNTSCVQLAFMAAANEETNEVFRRLLLDKLHVQLAMRKVARPPNASLRHYETPLGNLLLVVVNRVPQVQLPRHRLHPSVCPKLASSAMMMMENEMKPPATLHDAYSSLYMQGGFAMPPTSTSSIPPEELDPDSPGSPGSKDKKGDDRVKRPMNAFMVWSRGQRRKMAQENPKMHNSEISKRLGQEWKLLNETEKRPFIDEAKRLRAIHMKEHPDYKYRPRRKTKNIPKKNGISMPASFLDPIKTQNLYQPMATSWQQPITSVSTAPYFDSYPLYGRTGYENMIGMPYSLSGAASPGQYSQTPASLAAAAAAAQYQQAAAAQQQQVQQQQQQQQHYGPGGVVLPVKPDSDTTTSESPDSSSIGESPLASQFRAFYEPHKDPMNMYLPPQTHDPRLQYATLNGVESHMNIPLQHMQSMQVSGILCRFGCVAAALNLNYDMSAVSFKAVGTRSSALNGKAVDATEDAELSVG</sequence>
<dbReference type="GO" id="GO:0005516">
    <property type="term" value="F:calmodulin binding"/>
    <property type="evidence" value="ECO:0007669"/>
    <property type="project" value="UniProtKB-KW"/>
</dbReference>
<dbReference type="SUPFAM" id="SSF47095">
    <property type="entry name" value="HMG-box"/>
    <property type="match status" value="1"/>
</dbReference>
<dbReference type="WBParaSite" id="ALUE_0000954501-mRNA-1">
    <property type="protein sequence ID" value="ALUE_0000954501-mRNA-1"/>
    <property type="gene ID" value="ALUE_0000954501"/>
</dbReference>
<protein>
    <recommendedName>
        <fullName evidence="3">Sex-determining region Y protein</fullName>
    </recommendedName>
    <alternativeName>
        <fullName evidence="11">Testis-determining factor</fullName>
    </alternativeName>
</protein>
<proteinExistence type="inferred from homology"/>
<keyword evidence="16" id="KW-1185">Reference proteome</keyword>
<feature type="domain" description="HMG box" evidence="15">
    <location>
        <begin position="232"/>
        <end position="300"/>
    </location>
</feature>
<evidence type="ECO:0000256" key="12">
    <source>
        <dbReference type="ARBA" id="ARBA00045821"/>
    </source>
</evidence>
<feature type="compositionally biased region" description="Low complexity" evidence="14">
    <location>
        <begin position="433"/>
        <end position="449"/>
    </location>
</feature>
<keyword evidence="8" id="KW-0010">Activator</keyword>
<evidence type="ECO:0000256" key="1">
    <source>
        <dbReference type="ARBA" id="ARBA00004324"/>
    </source>
</evidence>
<keyword evidence="10 13" id="KW-0539">Nucleus</keyword>
<dbReference type="GO" id="GO:0016607">
    <property type="term" value="C:nuclear speck"/>
    <property type="evidence" value="ECO:0007669"/>
    <property type="project" value="UniProtKB-SubCell"/>
</dbReference>
<evidence type="ECO:0000256" key="9">
    <source>
        <dbReference type="ARBA" id="ARBA00023163"/>
    </source>
</evidence>